<keyword evidence="3" id="KW-1185">Reference proteome</keyword>
<dbReference type="PANTHER" id="PTHR35485:SF4">
    <property type="entry name" value="EXPRESSED PROTEIN"/>
    <property type="match status" value="1"/>
</dbReference>
<name>A0AAP0X2W0_LIQFO</name>
<gene>
    <name evidence="2" type="ORF">L1049_016026</name>
</gene>
<protein>
    <submittedName>
        <fullName evidence="2">Uncharacterized protein</fullName>
    </submittedName>
</protein>
<feature type="region of interest" description="Disordered" evidence="1">
    <location>
        <begin position="55"/>
        <end position="91"/>
    </location>
</feature>
<dbReference type="PANTHER" id="PTHR35485">
    <property type="entry name" value="OS01G0888900 PROTEIN"/>
    <property type="match status" value="1"/>
</dbReference>
<sequence length="108" mass="12287">MEGLIPLVYRKVRRKKTRRQYECLSSGTAQSFNVEDFYINDESPVYMRPSTEKIGGLHAERNGGHRRHKSVGNYSGSAEDMVKGASPPRPKQMVRFRSHRMLSCITGA</sequence>
<dbReference type="EMBL" id="JBBPBK010000003">
    <property type="protein sequence ID" value="KAK9287591.1"/>
    <property type="molecule type" value="Genomic_DNA"/>
</dbReference>
<proteinExistence type="predicted"/>
<organism evidence="2 3">
    <name type="scientific">Liquidambar formosana</name>
    <name type="common">Formosan gum</name>
    <dbReference type="NCBI Taxonomy" id="63359"/>
    <lineage>
        <taxon>Eukaryota</taxon>
        <taxon>Viridiplantae</taxon>
        <taxon>Streptophyta</taxon>
        <taxon>Embryophyta</taxon>
        <taxon>Tracheophyta</taxon>
        <taxon>Spermatophyta</taxon>
        <taxon>Magnoliopsida</taxon>
        <taxon>eudicotyledons</taxon>
        <taxon>Gunneridae</taxon>
        <taxon>Pentapetalae</taxon>
        <taxon>Saxifragales</taxon>
        <taxon>Altingiaceae</taxon>
        <taxon>Liquidambar</taxon>
    </lineage>
</organism>
<comment type="caution">
    <text evidence="2">The sequence shown here is derived from an EMBL/GenBank/DDBJ whole genome shotgun (WGS) entry which is preliminary data.</text>
</comment>
<dbReference type="Proteomes" id="UP001415857">
    <property type="component" value="Unassembled WGS sequence"/>
</dbReference>
<dbReference type="AlphaFoldDB" id="A0AAP0X2W0"/>
<accession>A0AAP0X2W0</accession>
<evidence type="ECO:0000313" key="3">
    <source>
        <dbReference type="Proteomes" id="UP001415857"/>
    </source>
</evidence>
<evidence type="ECO:0000256" key="1">
    <source>
        <dbReference type="SAM" id="MobiDB-lite"/>
    </source>
</evidence>
<reference evidence="2 3" key="1">
    <citation type="journal article" date="2024" name="Plant J.">
        <title>Genome sequences and population genomics reveal climatic adaptation and genomic divergence between two closely related sweetgum species.</title>
        <authorList>
            <person name="Xu W.Q."/>
            <person name="Ren C.Q."/>
            <person name="Zhang X.Y."/>
            <person name="Comes H.P."/>
            <person name="Liu X.H."/>
            <person name="Li Y.G."/>
            <person name="Kettle C.J."/>
            <person name="Jalonen R."/>
            <person name="Gaisberger H."/>
            <person name="Ma Y.Z."/>
            <person name="Qiu Y.X."/>
        </authorList>
    </citation>
    <scope>NUCLEOTIDE SEQUENCE [LARGE SCALE GENOMIC DNA]</scope>
    <source>
        <strain evidence="2">Hangzhou</strain>
    </source>
</reference>
<evidence type="ECO:0000313" key="2">
    <source>
        <dbReference type="EMBL" id="KAK9287591.1"/>
    </source>
</evidence>